<protein>
    <submittedName>
        <fullName evidence="5">Dipeptide ABC-type transporter, substrate binding protein</fullName>
    </submittedName>
</protein>
<comment type="subcellular location">
    <subcellularLocation>
        <location evidence="1">Periplasm</location>
    </subcellularLocation>
</comment>
<evidence type="ECO:0000256" key="2">
    <source>
        <dbReference type="ARBA" id="ARBA00005695"/>
    </source>
</evidence>
<dbReference type="PANTHER" id="PTHR30290">
    <property type="entry name" value="PERIPLASMIC BINDING COMPONENT OF ABC TRANSPORTER"/>
    <property type="match status" value="1"/>
</dbReference>
<accession>A0ABP2RUQ8</accession>
<dbReference type="EMBL" id="AMQQ01000015">
    <property type="protein sequence ID" value="EKJ95818.1"/>
    <property type="molecule type" value="Genomic_DNA"/>
</dbReference>
<dbReference type="InterPro" id="IPR030678">
    <property type="entry name" value="Peptide/Ni-bd"/>
</dbReference>
<proteinExistence type="inferred from homology"/>
<dbReference type="InterPro" id="IPR000914">
    <property type="entry name" value="SBP_5_dom"/>
</dbReference>
<dbReference type="CDD" id="cd08492">
    <property type="entry name" value="PBP2_NikA_DppA_OppA_like_15"/>
    <property type="match status" value="1"/>
</dbReference>
<dbReference type="Proteomes" id="UP000017668">
    <property type="component" value="Unassembled WGS sequence"/>
</dbReference>
<dbReference type="Gene3D" id="3.40.190.10">
    <property type="entry name" value="Periplasmic binding protein-like II"/>
    <property type="match status" value="1"/>
</dbReference>
<dbReference type="InterPro" id="IPR039424">
    <property type="entry name" value="SBP_5"/>
</dbReference>
<gene>
    <name evidence="5" type="ORF">C241_10076</name>
</gene>
<evidence type="ECO:0000256" key="1">
    <source>
        <dbReference type="ARBA" id="ARBA00004418"/>
    </source>
</evidence>
<dbReference type="PANTHER" id="PTHR30290:SF38">
    <property type="entry name" value="D,D-DIPEPTIDE-BINDING PERIPLASMIC PROTEIN DDPA-RELATED"/>
    <property type="match status" value="1"/>
</dbReference>
<dbReference type="Gene3D" id="3.10.105.10">
    <property type="entry name" value="Dipeptide-binding Protein, Domain 3"/>
    <property type="match status" value="1"/>
</dbReference>
<keyword evidence="3" id="KW-0732">Signal</keyword>
<organism evidence="5 6">
    <name type="scientific">Bradyrhizobium lupini HPC(L)</name>
    <dbReference type="NCBI Taxonomy" id="1229491"/>
    <lineage>
        <taxon>Bacteria</taxon>
        <taxon>Pseudomonadati</taxon>
        <taxon>Pseudomonadota</taxon>
        <taxon>Alphaproteobacteria</taxon>
        <taxon>Hyphomicrobiales</taxon>
        <taxon>Nitrobacteraceae</taxon>
        <taxon>Bradyrhizobium</taxon>
    </lineage>
</organism>
<keyword evidence="6" id="KW-1185">Reference proteome</keyword>
<evidence type="ECO:0000313" key="5">
    <source>
        <dbReference type="EMBL" id="EKJ95818.1"/>
    </source>
</evidence>
<reference evidence="5 6" key="1">
    <citation type="journal article" date="2013" name="Genome Announc.">
        <title>Genome Sequence of Rhizobium lupini HPC(L) Isolated from Saline Desert Soil, Kutch (Gujarat).</title>
        <authorList>
            <person name="Agarwal L."/>
            <person name="Purohit H.J."/>
        </authorList>
    </citation>
    <scope>NUCLEOTIDE SEQUENCE [LARGE SCALE GENOMIC DNA]</scope>
    <source>
        <strain evidence="6">HPC(L)</strain>
    </source>
</reference>
<comment type="similarity">
    <text evidence="2">Belongs to the bacterial solute-binding protein 5 family.</text>
</comment>
<dbReference type="Pfam" id="PF00496">
    <property type="entry name" value="SBP_bac_5"/>
    <property type="match status" value="1"/>
</dbReference>
<dbReference type="PROSITE" id="PS51318">
    <property type="entry name" value="TAT"/>
    <property type="match status" value="1"/>
</dbReference>
<feature type="domain" description="Solute-binding protein family 5" evidence="4">
    <location>
        <begin position="120"/>
        <end position="491"/>
    </location>
</feature>
<evidence type="ECO:0000313" key="6">
    <source>
        <dbReference type="Proteomes" id="UP000017668"/>
    </source>
</evidence>
<name>A0ABP2RUQ8_RHILU</name>
<dbReference type="SUPFAM" id="SSF53850">
    <property type="entry name" value="Periplasmic binding protein-like II"/>
    <property type="match status" value="1"/>
</dbReference>
<dbReference type="InterPro" id="IPR006311">
    <property type="entry name" value="TAT_signal"/>
</dbReference>
<evidence type="ECO:0000256" key="3">
    <source>
        <dbReference type="ARBA" id="ARBA00022729"/>
    </source>
</evidence>
<comment type="caution">
    <text evidence="5">The sequence shown here is derived from an EMBL/GenBank/DDBJ whole genome shotgun (WGS) entry which is preliminary data.</text>
</comment>
<dbReference type="PIRSF" id="PIRSF002741">
    <property type="entry name" value="MppA"/>
    <property type="match status" value="1"/>
</dbReference>
<evidence type="ECO:0000259" key="4">
    <source>
        <dbReference type="Pfam" id="PF00496"/>
    </source>
</evidence>
<sequence length="581" mass="63762">MRLSSHRRRTRTPGDAEIATKKLWNFQDHTMTKRPFSSSLSRRRLLLTASLAVSASLFLSTAAPLSAVAADTPHDGGDITFLIDSLGDTWIPNNSAISSFQGHIWGHVTDKLLYVDAEGKVSPWIAERWEQNDTATEFTLHLKSGVTFSDGEPLDAKAVVANLDIWYAGRKNEGINPIGLFPKTYDHAEAVDATTVKVFFKKPTLGFIPTLGYHGSILISPKTIAQPAGQQADLSKTAGSGPYVVESWKEGDHVTLVKRKDYNWGPAAVGHTGPAYLDTITYKLVSEPSLRVASVQSGQADVAYNASPQELKSLKEEGFTIATPRYLGFVNGWAVNTKLQPYDDVKVRQALQAGINRQEIIDTVYTQDWKLATSFIQSNVPGATDHSDLLAYNPDKSEKLLDEAGWVKGADGVRVKDGKPLELTIHSNPYLATSKSVDELIAQQLGRLGWKVNIRAYDVVTFGEKVKFGGAAVPAYEVTRSFIDAGTVASILTNANNGENWFALDERDATLNDLRDKIAGAGSVEDRKPLLDGLQKYVLEQGYFIPRTQIVQRIYVQSPKLKGEVYNGVAYASYYTAFIAE</sequence>